<dbReference type="InterPro" id="IPR012337">
    <property type="entry name" value="RNaseH-like_sf"/>
</dbReference>
<protein>
    <recommendedName>
        <fullName evidence="1">RNase H type-1 domain-containing protein</fullName>
    </recommendedName>
</protein>
<dbReference type="GO" id="GO:0004523">
    <property type="term" value="F:RNA-DNA hybrid ribonuclease activity"/>
    <property type="evidence" value="ECO:0007669"/>
    <property type="project" value="InterPro"/>
</dbReference>
<gene>
    <name evidence="2" type="ORF">CDAR_386561</name>
</gene>
<evidence type="ECO:0000313" key="2">
    <source>
        <dbReference type="EMBL" id="GIY07540.1"/>
    </source>
</evidence>
<dbReference type="InterPro" id="IPR036397">
    <property type="entry name" value="RNaseH_sf"/>
</dbReference>
<dbReference type="PROSITE" id="PS50879">
    <property type="entry name" value="RNASE_H_1"/>
    <property type="match status" value="1"/>
</dbReference>
<dbReference type="Proteomes" id="UP001054837">
    <property type="component" value="Unassembled WGS sequence"/>
</dbReference>
<dbReference type="Gene3D" id="3.30.420.10">
    <property type="entry name" value="Ribonuclease H-like superfamily/Ribonuclease H"/>
    <property type="match status" value="1"/>
</dbReference>
<keyword evidence="3" id="KW-1185">Reference proteome</keyword>
<dbReference type="InterPro" id="IPR002156">
    <property type="entry name" value="RNaseH_domain"/>
</dbReference>
<name>A0AAV4QEI1_9ARAC</name>
<proteinExistence type="predicted"/>
<evidence type="ECO:0000259" key="1">
    <source>
        <dbReference type="PROSITE" id="PS50879"/>
    </source>
</evidence>
<dbReference type="SUPFAM" id="SSF53098">
    <property type="entry name" value="Ribonuclease H-like"/>
    <property type="match status" value="1"/>
</dbReference>
<sequence length="126" mass="14393">MALDNPANNSPAILQVKELLNDTQSTIEMVWTKAHIGITGNELADTYAKLGTEKAVIDSFHRLPISFIKKKLKETNKTTWQQKWSASNKGRDVYQLCPTINLNRIHGNFLLKPNYYRSRGNRHPSK</sequence>
<organism evidence="2 3">
    <name type="scientific">Caerostris darwini</name>
    <dbReference type="NCBI Taxonomy" id="1538125"/>
    <lineage>
        <taxon>Eukaryota</taxon>
        <taxon>Metazoa</taxon>
        <taxon>Ecdysozoa</taxon>
        <taxon>Arthropoda</taxon>
        <taxon>Chelicerata</taxon>
        <taxon>Arachnida</taxon>
        <taxon>Araneae</taxon>
        <taxon>Araneomorphae</taxon>
        <taxon>Entelegynae</taxon>
        <taxon>Araneoidea</taxon>
        <taxon>Araneidae</taxon>
        <taxon>Caerostris</taxon>
    </lineage>
</organism>
<dbReference type="AlphaFoldDB" id="A0AAV4QEI1"/>
<reference evidence="2 3" key="1">
    <citation type="submission" date="2021-06" db="EMBL/GenBank/DDBJ databases">
        <title>Caerostris darwini draft genome.</title>
        <authorList>
            <person name="Kono N."/>
            <person name="Arakawa K."/>
        </authorList>
    </citation>
    <scope>NUCLEOTIDE SEQUENCE [LARGE SCALE GENOMIC DNA]</scope>
</reference>
<evidence type="ECO:0000313" key="3">
    <source>
        <dbReference type="Proteomes" id="UP001054837"/>
    </source>
</evidence>
<accession>A0AAV4QEI1</accession>
<dbReference type="EMBL" id="BPLQ01004355">
    <property type="protein sequence ID" value="GIY07540.1"/>
    <property type="molecule type" value="Genomic_DNA"/>
</dbReference>
<comment type="caution">
    <text evidence="2">The sequence shown here is derived from an EMBL/GenBank/DDBJ whole genome shotgun (WGS) entry which is preliminary data.</text>
</comment>
<feature type="domain" description="RNase H type-1" evidence="1">
    <location>
        <begin position="1"/>
        <end position="53"/>
    </location>
</feature>
<dbReference type="GO" id="GO:0003676">
    <property type="term" value="F:nucleic acid binding"/>
    <property type="evidence" value="ECO:0007669"/>
    <property type="project" value="InterPro"/>
</dbReference>